<protein>
    <submittedName>
        <fullName evidence="1">Uncharacterized protein</fullName>
    </submittedName>
</protein>
<proteinExistence type="predicted"/>
<gene>
    <name evidence="1" type="ORF">CURHAP_LOCUS18446</name>
</gene>
<evidence type="ECO:0000313" key="1">
    <source>
        <dbReference type="EMBL" id="CAB4271968.1"/>
    </source>
</evidence>
<sequence>MGVPSEVDTSLGKISKWGVFEFVPHNQHGALMVCLRSFWERLPIGRGQQLYRVMNRSWKPIHT</sequence>
<organism evidence="1 2">
    <name type="scientific">Prunus armeniaca</name>
    <name type="common">Apricot</name>
    <name type="synonym">Armeniaca vulgaris</name>
    <dbReference type="NCBI Taxonomy" id="36596"/>
    <lineage>
        <taxon>Eukaryota</taxon>
        <taxon>Viridiplantae</taxon>
        <taxon>Streptophyta</taxon>
        <taxon>Embryophyta</taxon>
        <taxon>Tracheophyta</taxon>
        <taxon>Spermatophyta</taxon>
        <taxon>Magnoliopsida</taxon>
        <taxon>eudicotyledons</taxon>
        <taxon>Gunneridae</taxon>
        <taxon>Pentapetalae</taxon>
        <taxon>rosids</taxon>
        <taxon>fabids</taxon>
        <taxon>Rosales</taxon>
        <taxon>Rosaceae</taxon>
        <taxon>Amygdaloideae</taxon>
        <taxon>Amygdaleae</taxon>
        <taxon>Prunus</taxon>
    </lineage>
</organism>
<dbReference type="EMBL" id="CAEKDK010000003">
    <property type="protein sequence ID" value="CAB4271968.1"/>
    <property type="molecule type" value="Genomic_DNA"/>
</dbReference>
<accession>A0A6J5UCJ6</accession>
<dbReference type="AlphaFoldDB" id="A0A6J5UCJ6"/>
<dbReference type="Proteomes" id="UP000507222">
    <property type="component" value="Unassembled WGS sequence"/>
</dbReference>
<name>A0A6J5UCJ6_PRUAR</name>
<evidence type="ECO:0000313" key="2">
    <source>
        <dbReference type="Proteomes" id="UP000507222"/>
    </source>
</evidence>
<reference evidence="1 2" key="1">
    <citation type="submission" date="2020-05" db="EMBL/GenBank/DDBJ databases">
        <authorList>
            <person name="Campoy J."/>
            <person name="Schneeberger K."/>
            <person name="Spophaly S."/>
        </authorList>
    </citation>
    <scope>NUCLEOTIDE SEQUENCE [LARGE SCALE GENOMIC DNA]</scope>
    <source>
        <strain evidence="1">PruArmRojPasFocal</strain>
    </source>
</reference>